<keyword evidence="3" id="KW-0804">Transcription</keyword>
<dbReference type="SUPFAM" id="SSF46689">
    <property type="entry name" value="Homeodomain-like"/>
    <property type="match status" value="1"/>
</dbReference>
<dbReference type="GO" id="GO:0000976">
    <property type="term" value="F:transcription cis-regulatory region binding"/>
    <property type="evidence" value="ECO:0007669"/>
    <property type="project" value="TreeGrafter"/>
</dbReference>
<evidence type="ECO:0000256" key="4">
    <source>
        <dbReference type="PROSITE-ProRule" id="PRU00335"/>
    </source>
</evidence>
<dbReference type="PROSITE" id="PS50977">
    <property type="entry name" value="HTH_TETR_2"/>
    <property type="match status" value="1"/>
</dbReference>
<comment type="caution">
    <text evidence="7">The sequence shown here is derived from an EMBL/GenBank/DDBJ whole genome shotgun (WGS) entry which is preliminary data.</text>
</comment>
<dbReference type="AlphaFoldDB" id="A0A9X1WGN1"/>
<proteinExistence type="predicted"/>
<evidence type="ECO:0000313" key="8">
    <source>
        <dbReference type="Proteomes" id="UP001139207"/>
    </source>
</evidence>
<feature type="region of interest" description="Disordered" evidence="5">
    <location>
        <begin position="1"/>
        <end position="24"/>
    </location>
</feature>
<dbReference type="GO" id="GO:0003700">
    <property type="term" value="F:DNA-binding transcription factor activity"/>
    <property type="evidence" value="ECO:0007669"/>
    <property type="project" value="TreeGrafter"/>
</dbReference>
<gene>
    <name evidence="7" type="ORF">MUN33_08065</name>
</gene>
<dbReference type="RefSeq" id="WP_244804378.1">
    <property type="nucleotide sequence ID" value="NZ_JALIEA010000012.1"/>
</dbReference>
<dbReference type="EMBL" id="JALIEA010000012">
    <property type="protein sequence ID" value="MCJ7858669.1"/>
    <property type="molecule type" value="Genomic_DNA"/>
</dbReference>
<accession>A0A9X1WGN1</accession>
<dbReference type="Proteomes" id="UP001139207">
    <property type="component" value="Unassembled WGS sequence"/>
</dbReference>
<evidence type="ECO:0000256" key="2">
    <source>
        <dbReference type="ARBA" id="ARBA00023125"/>
    </source>
</evidence>
<dbReference type="Gene3D" id="1.10.357.10">
    <property type="entry name" value="Tetracycline Repressor, domain 2"/>
    <property type="match status" value="1"/>
</dbReference>
<dbReference type="Pfam" id="PF17920">
    <property type="entry name" value="TetR_C_16"/>
    <property type="match status" value="1"/>
</dbReference>
<dbReference type="InterPro" id="IPR041678">
    <property type="entry name" value="TetR_C_16"/>
</dbReference>
<feature type="domain" description="HTH tetR-type" evidence="6">
    <location>
        <begin position="29"/>
        <end position="89"/>
    </location>
</feature>
<protein>
    <submittedName>
        <fullName evidence="7">TetR family transcriptional regulator</fullName>
    </submittedName>
</protein>
<dbReference type="Pfam" id="PF00440">
    <property type="entry name" value="TetR_N"/>
    <property type="match status" value="1"/>
</dbReference>
<keyword evidence="1" id="KW-0805">Transcription regulation</keyword>
<keyword evidence="8" id="KW-1185">Reference proteome</keyword>
<evidence type="ECO:0000313" key="7">
    <source>
        <dbReference type="EMBL" id="MCJ7858669.1"/>
    </source>
</evidence>
<evidence type="ECO:0000256" key="5">
    <source>
        <dbReference type="SAM" id="MobiDB-lite"/>
    </source>
</evidence>
<feature type="DNA-binding region" description="H-T-H motif" evidence="4">
    <location>
        <begin position="52"/>
        <end position="71"/>
    </location>
</feature>
<keyword evidence="2 4" id="KW-0238">DNA-binding</keyword>
<organism evidence="7 8">
    <name type="scientific">Corynebacterium kalidii</name>
    <dbReference type="NCBI Taxonomy" id="2931982"/>
    <lineage>
        <taxon>Bacteria</taxon>
        <taxon>Bacillati</taxon>
        <taxon>Actinomycetota</taxon>
        <taxon>Actinomycetes</taxon>
        <taxon>Mycobacteriales</taxon>
        <taxon>Corynebacteriaceae</taxon>
        <taxon>Corynebacterium</taxon>
    </lineage>
</organism>
<evidence type="ECO:0000259" key="6">
    <source>
        <dbReference type="PROSITE" id="PS50977"/>
    </source>
</evidence>
<reference evidence="7" key="1">
    <citation type="submission" date="2022-04" db="EMBL/GenBank/DDBJ databases">
        <title>Corynebacterium kalidii LD5P10.</title>
        <authorList>
            <person name="Sun J.Q."/>
        </authorList>
    </citation>
    <scope>NUCLEOTIDE SEQUENCE</scope>
    <source>
        <strain evidence="7">LD5P10</strain>
    </source>
</reference>
<sequence>MSDQTESIPGEPASTLDVEAHTSARRRAEQTRVSILECAKAAFNQRPYGEVSLKDIANEVGVSAPLIIKYYGTKENLYEAQLDFTEAADRLSRVDFADMGTHLARLAVTSADDSPNSLVRKLADAGGNRHIVDTLGKVFRQQVVAPVLERVATESLRESSRDAEMRAEAAMSMVIGLALMRRLVTQEYFHEADVDAFIEYYGGLVQCVLDGADTADTADTAS</sequence>
<dbReference type="InterPro" id="IPR050109">
    <property type="entry name" value="HTH-type_TetR-like_transc_reg"/>
</dbReference>
<dbReference type="InterPro" id="IPR001647">
    <property type="entry name" value="HTH_TetR"/>
</dbReference>
<evidence type="ECO:0000256" key="1">
    <source>
        <dbReference type="ARBA" id="ARBA00023015"/>
    </source>
</evidence>
<dbReference type="InterPro" id="IPR036271">
    <property type="entry name" value="Tet_transcr_reg_TetR-rel_C_sf"/>
</dbReference>
<evidence type="ECO:0000256" key="3">
    <source>
        <dbReference type="ARBA" id="ARBA00023163"/>
    </source>
</evidence>
<dbReference type="InterPro" id="IPR009057">
    <property type="entry name" value="Homeodomain-like_sf"/>
</dbReference>
<name>A0A9X1WGN1_9CORY</name>
<dbReference type="PANTHER" id="PTHR30055:SF234">
    <property type="entry name" value="HTH-TYPE TRANSCRIPTIONAL REGULATOR BETI"/>
    <property type="match status" value="1"/>
</dbReference>
<dbReference type="SUPFAM" id="SSF48498">
    <property type="entry name" value="Tetracyclin repressor-like, C-terminal domain"/>
    <property type="match status" value="1"/>
</dbReference>
<dbReference type="PANTHER" id="PTHR30055">
    <property type="entry name" value="HTH-TYPE TRANSCRIPTIONAL REGULATOR RUTR"/>
    <property type="match status" value="1"/>
</dbReference>